<evidence type="ECO:0000259" key="4">
    <source>
        <dbReference type="PROSITE" id="PS50045"/>
    </source>
</evidence>
<organism evidence="5 6">
    <name type="scientific">Klebsiella pneumoniae</name>
    <dbReference type="NCBI Taxonomy" id="573"/>
    <lineage>
        <taxon>Bacteria</taxon>
        <taxon>Pseudomonadati</taxon>
        <taxon>Pseudomonadota</taxon>
        <taxon>Gammaproteobacteria</taxon>
        <taxon>Enterobacterales</taxon>
        <taxon>Enterobacteriaceae</taxon>
        <taxon>Klebsiella/Raoultella group</taxon>
        <taxon>Klebsiella</taxon>
        <taxon>Klebsiella pneumoniae complex</taxon>
    </lineage>
</organism>
<feature type="domain" description="Sigma-54 factor interaction" evidence="4">
    <location>
        <begin position="102"/>
        <end position="240"/>
    </location>
</feature>
<dbReference type="InterPro" id="IPR027417">
    <property type="entry name" value="P-loop_NTPase"/>
</dbReference>
<evidence type="ECO:0000313" key="6">
    <source>
        <dbReference type="Proteomes" id="UP000655094"/>
    </source>
</evidence>
<evidence type="ECO:0000256" key="3">
    <source>
        <dbReference type="ARBA" id="ARBA00023125"/>
    </source>
</evidence>
<sequence>MNKESIFRQLEQRIAGRALTAEALGEFNAMAIADSLKQKRSIISHHLNNLHREQRVVKVNGRPVLFLPVTVLRDHHRLAVRHGEYASIQALCADRQDSLAQLIGAQGSLQEALRQCKAAISYPGAGLPLLLRGPTGTGKSFLARQLWHYAIDEGILPADAPFTVFNCAEYANNPELLTSKLFGHAKGAFTGADKAVPGLIETSNGGVLFIDEVHRLPPEGQEKLFHFMDNGSWRRLGERRRAQRHGAANFCFNRGSGKTLPGDLYSPYSGDCKNSADR</sequence>
<dbReference type="InterPro" id="IPR036390">
    <property type="entry name" value="WH_DNA-bd_sf"/>
</dbReference>
<dbReference type="SUPFAM" id="SSF52540">
    <property type="entry name" value="P-loop containing nucleoside triphosphate hydrolases"/>
    <property type="match status" value="1"/>
</dbReference>
<dbReference type="AlphaFoldDB" id="A0A919LNK9"/>
<accession>A0A919LNK9</accession>
<dbReference type="EMBL" id="BNFF01000001">
    <property type="protein sequence ID" value="GHK53501.1"/>
    <property type="molecule type" value="Genomic_DNA"/>
</dbReference>
<evidence type="ECO:0000313" key="5">
    <source>
        <dbReference type="EMBL" id="GHK53501.1"/>
    </source>
</evidence>
<dbReference type="InterPro" id="IPR003593">
    <property type="entry name" value="AAA+_ATPase"/>
</dbReference>
<comment type="caution">
    <text evidence="5">The sequence shown here is derived from an EMBL/GenBank/DDBJ whole genome shotgun (WGS) entry which is preliminary data.</text>
</comment>
<keyword evidence="2" id="KW-0067">ATP-binding</keyword>
<dbReference type="SUPFAM" id="SSF46785">
    <property type="entry name" value="Winged helix' DNA-binding domain"/>
    <property type="match status" value="1"/>
</dbReference>
<dbReference type="GO" id="GO:0005524">
    <property type="term" value="F:ATP binding"/>
    <property type="evidence" value="ECO:0007669"/>
    <property type="project" value="UniProtKB-KW"/>
</dbReference>
<dbReference type="SMART" id="SM00382">
    <property type="entry name" value="AAA"/>
    <property type="match status" value="1"/>
</dbReference>
<protein>
    <recommendedName>
        <fullName evidence="4">Sigma-54 factor interaction domain-containing protein</fullName>
    </recommendedName>
</protein>
<dbReference type="GO" id="GO:0006355">
    <property type="term" value="P:regulation of DNA-templated transcription"/>
    <property type="evidence" value="ECO:0007669"/>
    <property type="project" value="InterPro"/>
</dbReference>
<dbReference type="PANTHER" id="PTHR32071:SF38">
    <property type="entry name" value="PSP OPERON TRANSCRIPTIONAL ACTIVATOR"/>
    <property type="match status" value="1"/>
</dbReference>
<dbReference type="Gene3D" id="3.40.50.300">
    <property type="entry name" value="P-loop containing nucleotide triphosphate hydrolases"/>
    <property type="match status" value="1"/>
</dbReference>
<keyword evidence="1" id="KW-0547">Nucleotide-binding</keyword>
<gene>
    <name evidence="5" type="ORF">KPZU09_32370</name>
</gene>
<evidence type="ECO:0000256" key="2">
    <source>
        <dbReference type="ARBA" id="ARBA00022840"/>
    </source>
</evidence>
<reference evidence="5" key="1">
    <citation type="submission" date="2020-10" db="EMBL/GenBank/DDBJ databases">
        <title>Genome Sequence of ESBL Producing Zambian Clinical Strains.</title>
        <authorList>
            <person name="Shawa M."/>
            <person name="Furuta Y."/>
            <person name="Simbotwe M."/>
            <person name="Mulenga E."/>
            <person name="Mubanga M."/>
            <person name="Mulenga G."/>
            <person name="Kaile C."/>
            <person name="Zorigt T."/>
            <person name="Hang'ombe B."/>
            <person name="Higashi H."/>
        </authorList>
    </citation>
    <scope>NUCLEOTIDE SEQUENCE</scope>
    <source>
        <strain evidence="5">Zam_UTH_09</strain>
    </source>
</reference>
<proteinExistence type="predicted"/>
<dbReference type="Pfam" id="PF00158">
    <property type="entry name" value="Sigma54_activat"/>
    <property type="match status" value="1"/>
</dbReference>
<dbReference type="Proteomes" id="UP000655094">
    <property type="component" value="Unassembled WGS sequence"/>
</dbReference>
<dbReference type="PANTHER" id="PTHR32071">
    <property type="entry name" value="TRANSCRIPTIONAL REGULATORY PROTEIN"/>
    <property type="match status" value="1"/>
</dbReference>
<evidence type="ECO:0000256" key="1">
    <source>
        <dbReference type="ARBA" id="ARBA00022741"/>
    </source>
</evidence>
<dbReference type="GO" id="GO:0003677">
    <property type="term" value="F:DNA binding"/>
    <property type="evidence" value="ECO:0007669"/>
    <property type="project" value="UniProtKB-KW"/>
</dbReference>
<keyword evidence="3" id="KW-0238">DNA-binding</keyword>
<dbReference type="InterPro" id="IPR002078">
    <property type="entry name" value="Sigma_54_int"/>
</dbReference>
<name>A0A919LNK9_KLEPN</name>
<dbReference type="CDD" id="cd00009">
    <property type="entry name" value="AAA"/>
    <property type="match status" value="1"/>
</dbReference>
<dbReference type="PROSITE" id="PS50045">
    <property type="entry name" value="SIGMA54_INTERACT_4"/>
    <property type="match status" value="1"/>
</dbReference>